<reference evidence="1" key="1">
    <citation type="submission" date="2018-06" db="EMBL/GenBank/DDBJ databases">
        <authorList>
            <person name="Zhirakovskaya E."/>
        </authorList>
    </citation>
    <scope>NUCLEOTIDE SEQUENCE</scope>
</reference>
<dbReference type="EMBL" id="UOGF01000042">
    <property type="protein sequence ID" value="VAX28735.1"/>
    <property type="molecule type" value="Genomic_DNA"/>
</dbReference>
<evidence type="ECO:0000313" key="1">
    <source>
        <dbReference type="EMBL" id="VAX28735.1"/>
    </source>
</evidence>
<dbReference type="InterPro" id="IPR046509">
    <property type="entry name" value="DUF6687"/>
</dbReference>
<dbReference type="Pfam" id="PF20392">
    <property type="entry name" value="DUF6687"/>
    <property type="match status" value="1"/>
</dbReference>
<protein>
    <submittedName>
        <fullName evidence="1">Uncharacterized protein</fullName>
    </submittedName>
</protein>
<organism evidence="1">
    <name type="scientific">hydrothermal vent metagenome</name>
    <dbReference type="NCBI Taxonomy" id="652676"/>
    <lineage>
        <taxon>unclassified sequences</taxon>
        <taxon>metagenomes</taxon>
        <taxon>ecological metagenomes</taxon>
    </lineage>
</organism>
<name>A0A3B1DAD8_9ZZZZ</name>
<proteinExistence type="predicted"/>
<sequence length="330" mass="37604">MVFYFYENAMKEVDKVSVDGLVPNSAHLSHWKGNQTPAPFKADTATEIAFRYLSNSHRKDIFPQIRIITNNHFDTDGLLSVWTLLNAKRAESMTGRLISAAEAGDFSTFSSEEGVQIDLLIKALCKDEKSPFAEAIKNYDGPKEAAYYKVLLSAVPDLFRKKDDYRHFWEPAYEKILQSMTCFEKGIVGLEEYERERLSVVIDEKRPSAQAIDHYCQGNLFLVIEDRKNKDGGYVYELEYRYYAWAETVTRPPIKSIPMQALCDTLNKQEGERPDSGSWLAEDFPGRSLSSALKFTDKAGGMQFSRLHPEIVIEAVLSHLRQDLGESELE</sequence>
<gene>
    <name evidence="1" type="ORF">MNBD_NITROSPIRAE01-613</name>
</gene>
<dbReference type="AlphaFoldDB" id="A0A3B1DAD8"/>
<accession>A0A3B1DAD8</accession>